<keyword evidence="2" id="KW-1003">Cell membrane</keyword>
<dbReference type="PANTHER" id="PTHR42709:SF6">
    <property type="entry name" value="UNDECAPRENYL PHOSPHATE TRANSPORTER A"/>
    <property type="match status" value="1"/>
</dbReference>
<feature type="transmembrane region" description="Helical" evidence="6">
    <location>
        <begin position="53"/>
        <end position="73"/>
    </location>
</feature>
<feature type="domain" description="VTT" evidence="7">
    <location>
        <begin position="30"/>
        <end position="157"/>
    </location>
</feature>
<name>K1YDM1_9BACT</name>
<evidence type="ECO:0000259" key="7">
    <source>
        <dbReference type="Pfam" id="PF09335"/>
    </source>
</evidence>
<dbReference type="Pfam" id="PF09335">
    <property type="entry name" value="VTT_dom"/>
    <property type="match status" value="1"/>
</dbReference>
<evidence type="ECO:0000256" key="2">
    <source>
        <dbReference type="ARBA" id="ARBA00022475"/>
    </source>
</evidence>
<feature type="transmembrane region" description="Helical" evidence="6">
    <location>
        <begin position="137"/>
        <end position="159"/>
    </location>
</feature>
<accession>K1YDM1</accession>
<dbReference type="EMBL" id="AMFJ01034083">
    <property type="protein sequence ID" value="EKD30348.1"/>
    <property type="molecule type" value="Genomic_DNA"/>
</dbReference>
<dbReference type="InterPro" id="IPR051311">
    <property type="entry name" value="DedA_domain"/>
</dbReference>
<evidence type="ECO:0000256" key="3">
    <source>
        <dbReference type="ARBA" id="ARBA00022692"/>
    </source>
</evidence>
<organism evidence="8">
    <name type="scientific">uncultured bacterium</name>
    <name type="common">gcode 4</name>
    <dbReference type="NCBI Taxonomy" id="1234023"/>
    <lineage>
        <taxon>Bacteria</taxon>
        <taxon>environmental samples</taxon>
    </lineage>
</organism>
<evidence type="ECO:0000256" key="5">
    <source>
        <dbReference type="ARBA" id="ARBA00023136"/>
    </source>
</evidence>
<proteinExistence type="predicted"/>
<dbReference type="AlphaFoldDB" id="K1YDM1"/>
<protein>
    <recommendedName>
        <fullName evidence="7">VTT domain-containing protein</fullName>
    </recommendedName>
</protein>
<reference evidence="8" key="1">
    <citation type="journal article" date="2012" name="Science">
        <title>Fermentation, hydrogen, and sulfur metabolism in multiple uncultivated bacterial phyla.</title>
        <authorList>
            <person name="Wrighton K.C."/>
            <person name="Thomas B.C."/>
            <person name="Sharon I."/>
            <person name="Miller C.S."/>
            <person name="Castelle C.J."/>
            <person name="VerBerkmoes N.C."/>
            <person name="Wilkins M.J."/>
            <person name="Hettich R.L."/>
            <person name="Lipton M.S."/>
            <person name="Williams K.H."/>
            <person name="Long P.E."/>
            <person name="Banfield J.F."/>
        </authorList>
    </citation>
    <scope>NUCLEOTIDE SEQUENCE [LARGE SCALE GENOMIC DNA]</scope>
</reference>
<keyword evidence="3 6" id="KW-0812">Transmembrane</keyword>
<gene>
    <name evidence="8" type="ORF">ACD_78C00083G0003</name>
</gene>
<dbReference type="GO" id="GO:0005886">
    <property type="term" value="C:plasma membrane"/>
    <property type="evidence" value="ECO:0007669"/>
    <property type="project" value="UniProtKB-SubCell"/>
</dbReference>
<keyword evidence="5 6" id="KW-0472">Membrane</keyword>
<dbReference type="InterPro" id="IPR032816">
    <property type="entry name" value="VTT_dom"/>
</dbReference>
<dbReference type="PANTHER" id="PTHR42709">
    <property type="entry name" value="ALKALINE PHOSPHATASE LIKE PROTEIN"/>
    <property type="match status" value="1"/>
</dbReference>
<feature type="transmembrane region" description="Helical" evidence="6">
    <location>
        <begin position="165"/>
        <end position="191"/>
    </location>
</feature>
<keyword evidence="4 6" id="KW-1133">Transmembrane helix</keyword>
<evidence type="ECO:0000256" key="4">
    <source>
        <dbReference type="ARBA" id="ARBA00022989"/>
    </source>
</evidence>
<comment type="subcellular location">
    <subcellularLocation>
        <location evidence="1">Cell membrane</location>
        <topology evidence="1">Multi-pass membrane protein</topology>
    </subcellularLocation>
</comment>
<evidence type="ECO:0000313" key="8">
    <source>
        <dbReference type="EMBL" id="EKD30348.1"/>
    </source>
</evidence>
<sequence>MLSFFLSSLLIYKYAILFLVIFIASFGFPIPATALLIAAGAFAAQGYFDVYTIFFYGFFASILGDIAGYFVSLRYGRDILIRIGFKSLLASQKFQTLEILFSRHSALTIFSSRFLTTSLGPTVNILAGITKIPYRKFLFYDITGELIYITLFSGLGYIFSDQWEAISAISGDTTAILVLAIILLVLFTIVWRAKNGRK</sequence>
<comment type="caution">
    <text evidence="8">The sequence shown here is derived from an EMBL/GenBank/DDBJ whole genome shotgun (WGS) entry which is preliminary data.</text>
</comment>
<evidence type="ECO:0000256" key="1">
    <source>
        <dbReference type="ARBA" id="ARBA00004651"/>
    </source>
</evidence>
<evidence type="ECO:0000256" key="6">
    <source>
        <dbReference type="SAM" id="Phobius"/>
    </source>
</evidence>